<name>G0LLU4_HALWC</name>
<dbReference type="GO" id="GO:0004061">
    <property type="term" value="F:arylformamidase activity"/>
    <property type="evidence" value="ECO:0007669"/>
    <property type="project" value="InterPro"/>
</dbReference>
<dbReference type="InterPro" id="IPR037175">
    <property type="entry name" value="KFase_sf"/>
</dbReference>
<dbReference type="HOGENOM" id="CLU_030671_3_0_2"/>
<dbReference type="SUPFAM" id="SSF102198">
    <property type="entry name" value="Putative cyclase"/>
    <property type="match status" value="1"/>
</dbReference>
<dbReference type="PANTHER" id="PTHR31118:SF32">
    <property type="entry name" value="KYNURENINE FORMAMIDASE"/>
    <property type="match status" value="1"/>
</dbReference>
<evidence type="ECO:0000313" key="2">
    <source>
        <dbReference type="Proteomes" id="UP000007954"/>
    </source>
</evidence>
<sequence>MFPDESAVIDLTRPIESSMPVYPADPPVDITAHADIETDGYRVSTVTLGTHTGTHIDAPSHTEPDGESMETFTPRELQFSAHIVDCRSFEANTLIDPSVLPPLTDSATTIDLIIFHTGWEDAWGTSQMTDYPALAPQTAEQCAAAGVAVATDAMSPDPTGDGGVPAHHALLGAGLPIIENICNLASLPNKTAEVLVCPLRIDADGAPARVIAWS</sequence>
<dbReference type="GeneID" id="12448098"/>
<accession>G0LLU4</accession>
<evidence type="ECO:0000313" key="1">
    <source>
        <dbReference type="EMBL" id="CCC41064.1"/>
    </source>
</evidence>
<dbReference type="Pfam" id="PF04199">
    <property type="entry name" value="Cyclase"/>
    <property type="match status" value="1"/>
</dbReference>
<dbReference type="OrthoDB" id="9014at2157"/>
<gene>
    <name evidence="1" type="ordered locus">Hqrw_3285</name>
</gene>
<dbReference type="Gene3D" id="3.50.30.50">
    <property type="entry name" value="Putative cyclase"/>
    <property type="match status" value="1"/>
</dbReference>
<protein>
    <submittedName>
        <fullName evidence="1">Cyclase family protein</fullName>
    </submittedName>
</protein>
<dbReference type="AlphaFoldDB" id="G0LLU4"/>
<organism evidence="1 2">
    <name type="scientific">Haloquadratum walsbyi (strain DSM 16854 / JCM 12705 / C23)</name>
    <dbReference type="NCBI Taxonomy" id="768065"/>
    <lineage>
        <taxon>Archaea</taxon>
        <taxon>Methanobacteriati</taxon>
        <taxon>Methanobacteriota</taxon>
        <taxon>Stenosarchaea group</taxon>
        <taxon>Halobacteria</taxon>
        <taxon>Halobacteriales</taxon>
        <taxon>Haloferacaceae</taxon>
        <taxon>Haloquadratum</taxon>
    </lineage>
</organism>
<dbReference type="GO" id="GO:0019441">
    <property type="term" value="P:L-tryptophan catabolic process to kynurenine"/>
    <property type="evidence" value="ECO:0007669"/>
    <property type="project" value="InterPro"/>
</dbReference>
<dbReference type="EMBL" id="FR746099">
    <property type="protein sequence ID" value="CCC41064.1"/>
    <property type="molecule type" value="Genomic_DNA"/>
</dbReference>
<dbReference type="PANTHER" id="PTHR31118">
    <property type="entry name" value="CYCLASE-LIKE PROTEIN 2"/>
    <property type="match status" value="1"/>
</dbReference>
<dbReference type="KEGG" id="hwc:Hqrw_3285"/>
<proteinExistence type="predicted"/>
<dbReference type="RefSeq" id="WP_014556520.1">
    <property type="nucleotide sequence ID" value="NC_017459.1"/>
</dbReference>
<reference evidence="1 2" key="1">
    <citation type="journal article" date="2011" name="PLoS ONE">
        <title>Haloquadratum walsbyi: limited diversity in a global pond.</title>
        <authorList>
            <person name="Dyall-Smith M."/>
            <person name="Pfeiffer F."/>
            <person name="Klee K."/>
            <person name="Palm P."/>
            <person name="Gross K."/>
            <person name="Schuster S.C."/>
            <person name="Rampp M."/>
            <person name="Oesterhelt D."/>
        </authorList>
    </citation>
    <scope>NUCLEOTIDE SEQUENCE [LARGE SCALE GENOMIC DNA]</scope>
    <source>
        <strain evidence="2">DSM 16854 / JCM 12705 / C23</strain>
    </source>
</reference>
<dbReference type="InterPro" id="IPR007325">
    <property type="entry name" value="KFase/CYL"/>
</dbReference>
<dbReference type="Proteomes" id="UP000007954">
    <property type="component" value="Chromosome"/>
</dbReference>